<name>A0A6J7W075_9ZZZZ</name>
<protein>
    <submittedName>
        <fullName evidence="1">Unannotated protein</fullName>
    </submittedName>
</protein>
<accession>A0A6J7W075</accession>
<dbReference type="AlphaFoldDB" id="A0A6J7W075"/>
<dbReference type="EMBL" id="CAFBRW010000125">
    <property type="protein sequence ID" value="CAB5121570.1"/>
    <property type="molecule type" value="Genomic_DNA"/>
</dbReference>
<sequence>MAGLATPSASIQSLCDYFYLLSVFADPTIKGCAAFGVAKGAAGHMASLGELQKVGALLTAWSKDLGAKPIAYPAPLAAAGIPQRSALLLAGLMVGIPTKSAHMDGISTSAVIAEHSINATVAILENSQEALGTGTFAGQAIGELVGAGFYDNTKTDWAALLSAADSGRFNLGLSGDDAIAGMLGVLRLVPRVKGDPAAVAKFKALDSINYTSDKPTILLSNEADRLVFAGNSALYVDNARASYKARLAKYKAGTGTKPMWNTLALYALTPETYTKYTDAGLPDFAAPVAESGVGHQSFTQAQMMGWVKLLAQSAKTGKAPSQKFVGSSIFAKIDPNLNTDPDFLPNLLKYKS</sequence>
<organism evidence="1">
    <name type="scientific">freshwater metagenome</name>
    <dbReference type="NCBI Taxonomy" id="449393"/>
    <lineage>
        <taxon>unclassified sequences</taxon>
        <taxon>metagenomes</taxon>
        <taxon>ecological metagenomes</taxon>
    </lineage>
</organism>
<gene>
    <name evidence="1" type="ORF">UFOPK4424_00660</name>
</gene>
<evidence type="ECO:0000313" key="1">
    <source>
        <dbReference type="EMBL" id="CAB5121570.1"/>
    </source>
</evidence>
<proteinExistence type="predicted"/>
<reference evidence="1" key="1">
    <citation type="submission" date="2020-05" db="EMBL/GenBank/DDBJ databases">
        <authorList>
            <person name="Chiriac C."/>
            <person name="Salcher M."/>
            <person name="Ghai R."/>
            <person name="Kavagutti S V."/>
        </authorList>
    </citation>
    <scope>NUCLEOTIDE SEQUENCE</scope>
</reference>